<name>B6ACN1_CRYMR</name>
<dbReference type="SMART" id="SM00317">
    <property type="entry name" value="SET"/>
    <property type="match status" value="1"/>
</dbReference>
<protein>
    <recommendedName>
        <fullName evidence="1">SET domain-containing protein</fullName>
    </recommendedName>
</protein>
<dbReference type="SUPFAM" id="SSF82199">
    <property type="entry name" value="SET domain"/>
    <property type="match status" value="1"/>
</dbReference>
<organism evidence="2 3">
    <name type="scientific">Cryptosporidium muris (strain RN66)</name>
    <dbReference type="NCBI Taxonomy" id="441375"/>
    <lineage>
        <taxon>Eukaryota</taxon>
        <taxon>Sar</taxon>
        <taxon>Alveolata</taxon>
        <taxon>Apicomplexa</taxon>
        <taxon>Conoidasida</taxon>
        <taxon>Coccidia</taxon>
        <taxon>Eucoccidiorida</taxon>
        <taxon>Eimeriorina</taxon>
        <taxon>Cryptosporidiidae</taxon>
        <taxon>Cryptosporidium</taxon>
    </lineage>
</organism>
<dbReference type="Gene3D" id="1.25.40.10">
    <property type="entry name" value="Tetratricopeptide repeat domain"/>
    <property type="match status" value="1"/>
</dbReference>
<reference evidence="2" key="1">
    <citation type="submission" date="2008-06" db="EMBL/GenBank/DDBJ databases">
        <authorList>
            <person name="Lorenzi H."/>
            <person name="Inman J."/>
            <person name="Miller J."/>
            <person name="Schobel S."/>
            <person name="Amedeo P."/>
            <person name="Caler E.V."/>
            <person name="da Silva J."/>
        </authorList>
    </citation>
    <scope>NUCLEOTIDE SEQUENCE [LARGE SCALE GENOMIC DNA]</scope>
    <source>
        <strain evidence="2">RN66</strain>
    </source>
</reference>
<evidence type="ECO:0000259" key="1">
    <source>
        <dbReference type="PROSITE" id="PS50280"/>
    </source>
</evidence>
<keyword evidence="3" id="KW-1185">Reference proteome</keyword>
<dbReference type="STRING" id="441375.B6ACN1"/>
<feature type="domain" description="SET" evidence="1">
    <location>
        <begin position="102"/>
        <end position="281"/>
    </location>
</feature>
<evidence type="ECO:0000313" key="2">
    <source>
        <dbReference type="EMBL" id="EEA05885.1"/>
    </source>
</evidence>
<dbReference type="AlphaFoldDB" id="B6ACN1"/>
<sequence length="505" mass="58596">MAYVYESSTKLRPVADFNDDRWVALSTTEFKRTLIDNNTTETSKSSDTTSINEEEVSIYPEALRYHFKDACNFDERIEGTEFGFVEELEEQIQPWDISQIDEHVEIRVTKDKGRCLYARKSFNPGDIIFAESPILVVTPDIAQEMYDFLEELNESETFSLPPLWHLAALCTLTMLDEETKQACLDKWVPDPYAEPSHDVIKVIENSGLNIDPYMYERTLGAWRYNSFNHTSNNGIVLYNRISMMAHSCAASCCWHYGTENTFVLRAKTRLEIGDEITISYIADDDLFKCSKVRRNLLLNWLFYCQCSRCSDPVDLSRGLRCASCGVGTVFFKDNETGETLSTNCNVCKTHPHQDIILSYTDLESQYILRLEETDKTDIEDIENVYIEAQKVFTQHWIMYELDTMLFEAYKDIQQYDNAIPCLYNRLNYVRSTFPDCTYTLAWITEELGDILSIQYNENKLSHKSNHQLAAIQRNFYDTWCYLSILTGPNHHFTNAAKLKYEATCE</sequence>
<dbReference type="OrthoDB" id="194358at2759"/>
<dbReference type="RefSeq" id="XP_002140234.1">
    <property type="nucleotide sequence ID" value="XM_002140198.1"/>
</dbReference>
<accession>B6ACN1</accession>
<dbReference type="InterPro" id="IPR046341">
    <property type="entry name" value="SET_dom_sf"/>
</dbReference>
<dbReference type="InterPro" id="IPR001214">
    <property type="entry name" value="SET_dom"/>
</dbReference>
<gene>
    <name evidence="2" type="ORF">CMU_016340</name>
</gene>
<dbReference type="GeneID" id="6995430"/>
<dbReference type="EMBL" id="DS989728">
    <property type="protein sequence ID" value="EEA05885.1"/>
    <property type="molecule type" value="Genomic_DNA"/>
</dbReference>
<dbReference type="PROSITE" id="PS50280">
    <property type="entry name" value="SET"/>
    <property type="match status" value="1"/>
</dbReference>
<dbReference type="Pfam" id="PF00856">
    <property type="entry name" value="SET"/>
    <property type="match status" value="1"/>
</dbReference>
<evidence type="ECO:0000313" key="3">
    <source>
        <dbReference type="Proteomes" id="UP000001460"/>
    </source>
</evidence>
<dbReference type="Gene3D" id="2.170.270.10">
    <property type="entry name" value="SET domain"/>
    <property type="match status" value="1"/>
</dbReference>
<dbReference type="Proteomes" id="UP000001460">
    <property type="component" value="Unassembled WGS sequence"/>
</dbReference>
<dbReference type="VEuPathDB" id="CryptoDB:CMU_016340"/>
<dbReference type="InterPro" id="IPR011990">
    <property type="entry name" value="TPR-like_helical_dom_sf"/>
</dbReference>
<dbReference type="InterPro" id="IPR053010">
    <property type="entry name" value="SET_SmydA-8"/>
</dbReference>
<dbReference type="PANTHER" id="PTHR46455:SF5">
    <property type="entry name" value="SET AND MYND DOMAIN CONTAINING, ARTHROPOD-SPECIFIC, MEMBER 4, ISOFORM A"/>
    <property type="match status" value="1"/>
</dbReference>
<proteinExistence type="predicted"/>
<dbReference type="OMA" id="ASNDECK"/>
<dbReference type="CDD" id="cd20071">
    <property type="entry name" value="SET_SMYD"/>
    <property type="match status" value="1"/>
</dbReference>
<dbReference type="PANTHER" id="PTHR46455">
    <property type="entry name" value="SET AND MYND DOMAIN CONTAINING, ARTHROPOD-SPECIFIC, MEMBER 4, ISOFORM A"/>
    <property type="match status" value="1"/>
</dbReference>
<dbReference type="eggNOG" id="ENOG502SBR1">
    <property type="taxonomic scope" value="Eukaryota"/>
</dbReference>